<reference evidence="1" key="1">
    <citation type="submission" date="2022-11" db="EMBL/GenBank/DDBJ databases">
        <title>Genome Sequence of Boeremia exigua.</title>
        <authorList>
            <person name="Buettner E."/>
        </authorList>
    </citation>
    <scope>NUCLEOTIDE SEQUENCE</scope>
    <source>
        <strain evidence="1">CU02</strain>
    </source>
</reference>
<dbReference type="EMBL" id="JAPHNI010000206">
    <property type="protein sequence ID" value="KAJ8114229.1"/>
    <property type="molecule type" value="Genomic_DNA"/>
</dbReference>
<name>A0ACC2IG96_9PLEO</name>
<evidence type="ECO:0000313" key="2">
    <source>
        <dbReference type="Proteomes" id="UP001153331"/>
    </source>
</evidence>
<comment type="caution">
    <text evidence="1">The sequence shown here is derived from an EMBL/GenBank/DDBJ whole genome shotgun (WGS) entry which is preliminary data.</text>
</comment>
<dbReference type="Proteomes" id="UP001153331">
    <property type="component" value="Unassembled WGS sequence"/>
</dbReference>
<sequence>MPAQPRGSLDGERLTAVWMEGRRASISIGAVLECRSKTEDNVLIRLTELPTFVSVGVLPGIRSMLSLGTAVAESAASARSEAGWHRELLTSAKLRLNRTMHRFSQFYSATEAEATAVLLQLFPQKPEAAPSFSSLHEEQLRSLLNGTRTSVPAPRKDVSQPLFRPKAPVQSVEQLLKASGFSVAHETVHRDKPVYHGSSEDSQEWGFRSRTPSSDELSPRKYRTSSPTPRVTAEASEVNNGLVDATMHKTETTELEHSSSRESHTGFHATYPQDVLQTMDTQFSKWSYDLNEGINAVPFVVAHAPTETHSRVIEIDRKLWFTGIGSISDNTVEDQPTTKTMLGPQINPSKRAKTSKYPTMAEYGNPTKASAISKGDFTSKRAAIIAKSKAENDGSLIVSKSVGQRRSAMHRNKNRRTLVQSPPPVSRKLESARETEPQTEQYGPTILLLNSKKDNQRRNVDSTLQHRGIDFENKQFLTSLMEQLGKTKDDSTTGDLEETEERSLNKYEGEQIGRLKGKARMRAKSSAAR</sequence>
<proteinExistence type="predicted"/>
<organism evidence="1 2">
    <name type="scientific">Boeremia exigua</name>
    <dbReference type="NCBI Taxonomy" id="749465"/>
    <lineage>
        <taxon>Eukaryota</taxon>
        <taxon>Fungi</taxon>
        <taxon>Dikarya</taxon>
        <taxon>Ascomycota</taxon>
        <taxon>Pezizomycotina</taxon>
        <taxon>Dothideomycetes</taxon>
        <taxon>Pleosporomycetidae</taxon>
        <taxon>Pleosporales</taxon>
        <taxon>Pleosporineae</taxon>
        <taxon>Didymellaceae</taxon>
        <taxon>Boeremia</taxon>
    </lineage>
</organism>
<gene>
    <name evidence="1" type="ORF">OPT61_g3850</name>
</gene>
<evidence type="ECO:0000313" key="1">
    <source>
        <dbReference type="EMBL" id="KAJ8114229.1"/>
    </source>
</evidence>
<accession>A0ACC2IG96</accession>
<protein>
    <submittedName>
        <fullName evidence="1">Uncharacterized protein</fullName>
    </submittedName>
</protein>
<keyword evidence="2" id="KW-1185">Reference proteome</keyword>